<dbReference type="InterPro" id="IPR000719">
    <property type="entry name" value="Prot_kinase_dom"/>
</dbReference>
<keyword evidence="10" id="KW-0067">ATP-binding</keyword>
<sequence>MLQTLRNLIRMLSLVRTLARQDALAPLLNLPLPPLVRPMLRAISTSQPGRPGEKLARALVAAGPSFIKLGQALSTRADLFGDDFAADLAHLQDRLPPFPAEEARAIIAAELGAPIETLFRRFDDQPVAAASIAQVHFAETTEGRAVAVKVLRPDVEAAFRRDLDLFRWGAKHVERVRPEFIRLRPVETVALWAESVAMEMDLRMEAAAASELAQNFADDRNFYVPAVDWSRTGQRVLTLERVTGIPIYDRERLVADGFNPEKILAIAAESFFRQVFRDGFFHADLHPGNMFVQPDGRVAVVDFGIMGRIDRADRRHLAELLLAFLSRDFKLAADVHFRAGWIPRDRSVAAFAQACRSIAEPILDKPQNEISVAHLLSHLFRVTETFGMAIQPQLLLLQKTMLVAEGTGRALCPDINMWTLARPMIADWMQTQMRPDVRLREMAEDLGTTATRITDAVRLAEKGAALLAEGRIRLHPETMASLAGNGGNFGQWLPWIIAAAAVGYAMLH</sequence>
<keyword evidence="9" id="KW-0418">Kinase</keyword>
<evidence type="ECO:0000256" key="12">
    <source>
        <dbReference type="ARBA" id="ARBA00023136"/>
    </source>
</evidence>
<dbReference type="InterPro" id="IPR004147">
    <property type="entry name" value="ABC1_dom"/>
</dbReference>
<evidence type="ECO:0000256" key="9">
    <source>
        <dbReference type="ARBA" id="ARBA00022777"/>
    </source>
</evidence>
<dbReference type="SUPFAM" id="SSF56112">
    <property type="entry name" value="Protein kinase-like (PK-like)"/>
    <property type="match status" value="1"/>
</dbReference>
<dbReference type="InterPro" id="IPR050154">
    <property type="entry name" value="UbiB_kinase"/>
</dbReference>
<dbReference type="GO" id="GO:0006744">
    <property type="term" value="P:ubiquinone biosynthetic process"/>
    <property type="evidence" value="ECO:0007669"/>
    <property type="project" value="UniProtKB-UniPathway"/>
</dbReference>
<organism evidence="14 15">
    <name type="scientific">Defluviicoccus vanus</name>
    <dbReference type="NCBI Taxonomy" id="111831"/>
    <lineage>
        <taxon>Bacteria</taxon>
        <taxon>Pseudomonadati</taxon>
        <taxon>Pseudomonadota</taxon>
        <taxon>Alphaproteobacteria</taxon>
        <taxon>Rhodospirillales</taxon>
        <taxon>Rhodospirillaceae</taxon>
        <taxon>Defluviicoccus</taxon>
    </lineage>
</organism>
<gene>
    <name evidence="14" type="primary">ubiB</name>
    <name evidence="14" type="ORF">HQ394_09890</name>
</gene>
<dbReference type="GO" id="GO:0004672">
    <property type="term" value="F:protein kinase activity"/>
    <property type="evidence" value="ECO:0007669"/>
    <property type="project" value="InterPro"/>
</dbReference>
<dbReference type="Gene3D" id="1.10.510.10">
    <property type="entry name" value="Transferase(Phosphotransferase) domain 1"/>
    <property type="match status" value="1"/>
</dbReference>
<dbReference type="RefSeq" id="WP_190260100.1">
    <property type="nucleotide sequence ID" value="NZ_CP053923.1"/>
</dbReference>
<dbReference type="Pfam" id="PF03109">
    <property type="entry name" value="ABC1"/>
    <property type="match status" value="1"/>
</dbReference>
<dbReference type="PANTHER" id="PTHR10566">
    <property type="entry name" value="CHAPERONE-ACTIVITY OF BC1 COMPLEX CABC1 -RELATED"/>
    <property type="match status" value="1"/>
</dbReference>
<dbReference type="InterPro" id="IPR045308">
    <property type="entry name" value="UbiB_bact"/>
</dbReference>
<dbReference type="Proteomes" id="UP000516369">
    <property type="component" value="Chromosome"/>
</dbReference>
<evidence type="ECO:0000259" key="13">
    <source>
        <dbReference type="PROSITE" id="PS50011"/>
    </source>
</evidence>
<dbReference type="InterPro" id="IPR010232">
    <property type="entry name" value="UbiB"/>
</dbReference>
<dbReference type="InterPro" id="IPR011009">
    <property type="entry name" value="Kinase-like_dom_sf"/>
</dbReference>
<keyword evidence="8" id="KW-0547">Nucleotide-binding</keyword>
<feature type="domain" description="Protein kinase" evidence="13">
    <location>
        <begin position="121"/>
        <end position="425"/>
    </location>
</feature>
<protein>
    <submittedName>
        <fullName evidence="14">2-polyprenylphenol 6-hydroxylase</fullName>
    </submittedName>
</protein>
<evidence type="ECO:0000256" key="10">
    <source>
        <dbReference type="ARBA" id="ARBA00022840"/>
    </source>
</evidence>
<dbReference type="NCBIfam" id="TIGR01982">
    <property type="entry name" value="UbiB"/>
    <property type="match status" value="1"/>
</dbReference>
<evidence type="ECO:0000256" key="5">
    <source>
        <dbReference type="ARBA" id="ARBA00022679"/>
    </source>
</evidence>
<evidence type="ECO:0000256" key="6">
    <source>
        <dbReference type="ARBA" id="ARBA00022688"/>
    </source>
</evidence>
<dbReference type="GO" id="GO:0005524">
    <property type="term" value="F:ATP binding"/>
    <property type="evidence" value="ECO:0007669"/>
    <property type="project" value="UniProtKB-KW"/>
</dbReference>
<dbReference type="PANTHER" id="PTHR10566:SF113">
    <property type="entry name" value="PROTEIN ACTIVITY OF BC1 COMPLEX KINASE 7, CHLOROPLASTIC"/>
    <property type="match status" value="1"/>
</dbReference>
<evidence type="ECO:0000256" key="1">
    <source>
        <dbReference type="ARBA" id="ARBA00005020"/>
    </source>
</evidence>
<name>A0A7H1N1J4_9PROT</name>
<dbReference type="AlphaFoldDB" id="A0A7H1N1J4"/>
<dbReference type="CDD" id="cd13972">
    <property type="entry name" value="UbiB"/>
    <property type="match status" value="1"/>
</dbReference>
<keyword evidence="7" id="KW-0812">Transmembrane</keyword>
<keyword evidence="4" id="KW-0997">Cell inner membrane</keyword>
<dbReference type="KEGG" id="dvn:HQ394_09890"/>
<dbReference type="UniPathway" id="UPA00232"/>
<keyword evidence="15" id="KW-1185">Reference proteome</keyword>
<evidence type="ECO:0000256" key="11">
    <source>
        <dbReference type="ARBA" id="ARBA00022989"/>
    </source>
</evidence>
<evidence type="ECO:0000313" key="14">
    <source>
        <dbReference type="EMBL" id="QNT69580.1"/>
    </source>
</evidence>
<keyword evidence="5" id="KW-0808">Transferase</keyword>
<accession>A0A7H1N1J4</accession>
<evidence type="ECO:0000313" key="15">
    <source>
        <dbReference type="Proteomes" id="UP000516369"/>
    </source>
</evidence>
<comment type="similarity">
    <text evidence="2">Belongs to the protein kinase superfamily. ADCK protein kinase family.</text>
</comment>
<keyword evidence="6" id="KW-0831">Ubiquinone biosynthesis</keyword>
<dbReference type="PROSITE" id="PS50011">
    <property type="entry name" value="PROTEIN_KINASE_DOM"/>
    <property type="match status" value="1"/>
</dbReference>
<keyword evidence="11" id="KW-1133">Transmembrane helix</keyword>
<evidence type="ECO:0000256" key="7">
    <source>
        <dbReference type="ARBA" id="ARBA00022692"/>
    </source>
</evidence>
<keyword evidence="12" id="KW-0472">Membrane</keyword>
<dbReference type="EMBL" id="CP053923">
    <property type="protein sequence ID" value="QNT69580.1"/>
    <property type="molecule type" value="Genomic_DNA"/>
</dbReference>
<evidence type="ECO:0000256" key="3">
    <source>
        <dbReference type="ARBA" id="ARBA00022475"/>
    </source>
</evidence>
<evidence type="ECO:0000256" key="4">
    <source>
        <dbReference type="ARBA" id="ARBA00022519"/>
    </source>
</evidence>
<proteinExistence type="inferred from homology"/>
<reference evidence="14 15" key="1">
    <citation type="submission" date="2020-05" db="EMBL/GenBank/DDBJ databases">
        <title>Complete closed genome sequence of Defluviicoccus vanus.</title>
        <authorList>
            <person name="Bessarab I."/>
            <person name="Arumugam K."/>
            <person name="Maszenan A.M."/>
            <person name="Seviour R.J."/>
            <person name="Williams R.B."/>
        </authorList>
    </citation>
    <scope>NUCLEOTIDE SEQUENCE [LARGE SCALE GENOMIC DNA]</scope>
    <source>
        <strain evidence="14 15">Ben 114</strain>
    </source>
</reference>
<evidence type="ECO:0000256" key="8">
    <source>
        <dbReference type="ARBA" id="ARBA00022741"/>
    </source>
</evidence>
<comment type="pathway">
    <text evidence="1">Cofactor biosynthesis; ubiquinone biosynthesis [regulation].</text>
</comment>
<keyword evidence="3" id="KW-1003">Cell membrane</keyword>
<evidence type="ECO:0000256" key="2">
    <source>
        <dbReference type="ARBA" id="ARBA00009670"/>
    </source>
</evidence>